<comment type="caution">
    <text evidence="10">The sequence shown here is derived from an EMBL/GenBank/DDBJ whole genome shotgun (WGS) entry which is preliminary data.</text>
</comment>
<evidence type="ECO:0000259" key="9">
    <source>
        <dbReference type="PROSITE" id="PS51352"/>
    </source>
</evidence>
<evidence type="ECO:0000256" key="5">
    <source>
        <dbReference type="ARBA" id="ARBA00023002"/>
    </source>
</evidence>
<dbReference type="Proteomes" id="UP001492380">
    <property type="component" value="Unassembled WGS sequence"/>
</dbReference>
<keyword evidence="4" id="KW-0049">Antioxidant</keyword>
<reference evidence="10 11" key="1">
    <citation type="submission" date="2024-04" db="EMBL/GenBank/DDBJ databases">
        <title>Phyllosticta paracitricarpa is synonymous to the EU quarantine fungus P. citricarpa based on phylogenomic analyses.</title>
        <authorList>
            <consortium name="Lawrence Berkeley National Laboratory"/>
            <person name="Van Ingen-Buijs V.A."/>
            <person name="Van Westerhoven A.C."/>
            <person name="Haridas S."/>
            <person name="Skiadas P."/>
            <person name="Martin F."/>
            <person name="Groenewald J.Z."/>
            <person name="Crous P.W."/>
            <person name="Seidl M.F."/>
        </authorList>
    </citation>
    <scope>NUCLEOTIDE SEQUENCE [LARGE SCALE GENOMIC DNA]</scope>
    <source>
        <strain evidence="10 11">CBS 123374</strain>
    </source>
</reference>
<keyword evidence="11" id="KW-1185">Reference proteome</keyword>
<keyword evidence="6" id="KW-0676">Redox-active center</keyword>
<name>A0ABR1YSN0_9PEZI</name>
<evidence type="ECO:0000256" key="3">
    <source>
        <dbReference type="ARBA" id="ARBA00022737"/>
    </source>
</evidence>
<dbReference type="PROSITE" id="PS51352">
    <property type="entry name" value="THIOREDOXIN_2"/>
    <property type="match status" value="1"/>
</dbReference>
<evidence type="ECO:0000256" key="4">
    <source>
        <dbReference type="ARBA" id="ARBA00022862"/>
    </source>
</evidence>
<evidence type="ECO:0000313" key="11">
    <source>
        <dbReference type="Proteomes" id="UP001492380"/>
    </source>
</evidence>
<feature type="compositionally biased region" description="Polar residues" evidence="8">
    <location>
        <begin position="947"/>
        <end position="958"/>
    </location>
</feature>
<dbReference type="SUPFAM" id="SSF52833">
    <property type="entry name" value="Thioredoxin-like"/>
    <property type="match status" value="1"/>
</dbReference>
<dbReference type="CDD" id="cd03016">
    <property type="entry name" value="PRX_1cys"/>
    <property type="match status" value="1"/>
</dbReference>
<feature type="region of interest" description="Disordered" evidence="8">
    <location>
        <begin position="906"/>
        <end position="1011"/>
    </location>
</feature>
<dbReference type="InterPro" id="IPR045020">
    <property type="entry name" value="PRX_1cys"/>
</dbReference>
<sequence length="1115" mass="118247">MSSQALRLGSIAPNFKAETTTGPIDFHDFIGDNWVVLFSHPEDYTPVCTTELGAFAKLEPEFAKRGVKLIGLSANTIDSHDGWIKDINEVSGSNLAFPIIGDKERKVALAYDMIDHQDATNVDEKGVAFTIRSVFIIDPKKTIRTIFAYPASTGRNAAEVLRVIDSLQTGDKHKITTPINWVPGDDVIVHPTVKTEDAQKIYPNLRIVKPYLRFTPLPKEQTSANVRSGPTSGPSPGIGQTAGLGTPSQSTSGKEPHPLVGATTTILGDKLYVFGGRRLSRTRPTLINDLYELDLIRRNWTKLETRGDVPPPRYFHSVCTLGDSKLVCYGGMSPAALANGQPTSAQNPQDAQPEVVVMSDIHIFDVHSRSWTKIEATDSPQGRYAHCAAILPSSAVFSSTSATLSAIQHNPASTNQPNQGSIGVDFDGTGGAEMVVVGGQDSANHYIEQISVFNFRSLKWTATTTLGRSCGAYRSVVAPLTTLPAHSIGAGAKKEDITGQEVESENTQTGSSMLVYSNYNFLDVKLELQVRLPDGTLTEKVMHGTFSPPGLRFPNGGVIANHFVVSGTFLTSSKQEYALWALDLRTLTWSRIDAGGSIFSQGSWNRGVLWNRRNAFVILGNRKRSLVEDYNHRRINFSNICLVELEAFGLYDNPRRTTPTSDYHSVSAAFRQRQSDLVTGGRPLLTGAEELGAMALGLRELADMEFLAIGGEKIPVNSHLVAKRWGPYFNQLLREGAVASDPGSSDAATLRPSTGGHPWRNSSITITPSIRTASTALTATPSTAGSSSGNTQTPYDPPNAENPNPTSRPRTLYLPHTHLTLQALAHYLYTSSLPPPNSSLCTPQILCSLLQLARPYRVDGLLEAVIERLHLRLDGRNTAAIFNAAAMAAGGGDSVTFFNGSSVSSDADDNTLVSGPGTSRRPSLHPSASSASLTSSAAGANAAMQSRKGSLASNTLGTSGDVDDSMRALRINTDMTSNGPLTDDEGSNHSASTETSATSDWASNTGRDPAVGNEHEVWAGEVSAVVGLQKRGLRGLMEGRRIREMGRGSAMSSLGGSAGAGPGSAGGPRSAGMASTPGSGGAPRGHQGSISAEASGSGSGEAGKVGLGIDGGASG</sequence>
<dbReference type="InterPro" id="IPR015915">
    <property type="entry name" value="Kelch-typ_b-propeller"/>
</dbReference>
<dbReference type="PANTHER" id="PTHR43503:SF2">
    <property type="entry name" value="NEGATIVE REGULATOR OF SPORULATION MDS3-RELATED"/>
    <property type="match status" value="1"/>
</dbReference>
<dbReference type="Pfam" id="PF00578">
    <property type="entry name" value="AhpC-TSA"/>
    <property type="match status" value="1"/>
</dbReference>
<dbReference type="Gene3D" id="2.120.10.80">
    <property type="entry name" value="Kelch-type beta propeller"/>
    <property type="match status" value="1"/>
</dbReference>
<proteinExistence type="inferred from homology"/>
<dbReference type="InterPro" id="IPR011333">
    <property type="entry name" value="SKP1/BTB/POZ_sf"/>
</dbReference>
<keyword evidence="1" id="KW-0880">Kelch repeat</keyword>
<evidence type="ECO:0000256" key="1">
    <source>
        <dbReference type="ARBA" id="ARBA00022441"/>
    </source>
</evidence>
<dbReference type="EMBL" id="JBBWRZ010000004">
    <property type="protein sequence ID" value="KAK8237994.1"/>
    <property type="molecule type" value="Genomic_DNA"/>
</dbReference>
<protein>
    <recommendedName>
        <fullName evidence="9">Thioredoxin domain-containing protein</fullName>
    </recommendedName>
</protein>
<evidence type="ECO:0000256" key="6">
    <source>
        <dbReference type="ARBA" id="ARBA00023284"/>
    </source>
</evidence>
<dbReference type="SUPFAM" id="SSF117281">
    <property type="entry name" value="Kelch motif"/>
    <property type="match status" value="1"/>
</dbReference>
<evidence type="ECO:0000256" key="7">
    <source>
        <dbReference type="ARBA" id="ARBA00025719"/>
    </source>
</evidence>
<dbReference type="Pfam" id="PF24681">
    <property type="entry name" value="Kelch_KLHDC2_KLHL20_DRC7"/>
    <property type="match status" value="1"/>
</dbReference>
<gene>
    <name evidence="10" type="ORF">HDK90DRAFT_502595</name>
</gene>
<dbReference type="InterPro" id="IPR013766">
    <property type="entry name" value="Thioredoxin_domain"/>
</dbReference>
<evidence type="ECO:0000313" key="10">
    <source>
        <dbReference type="EMBL" id="KAK8237994.1"/>
    </source>
</evidence>
<keyword evidence="2" id="KW-0575">Peroxidase</keyword>
<feature type="domain" description="Thioredoxin" evidence="9">
    <location>
        <begin position="6"/>
        <end position="169"/>
    </location>
</feature>
<feature type="region of interest" description="Disordered" evidence="8">
    <location>
        <begin position="778"/>
        <end position="812"/>
    </location>
</feature>
<dbReference type="InterPro" id="IPR019479">
    <property type="entry name" value="Peroxiredoxin_C"/>
</dbReference>
<evidence type="ECO:0000256" key="2">
    <source>
        <dbReference type="ARBA" id="ARBA00022559"/>
    </source>
</evidence>
<evidence type="ECO:0000256" key="8">
    <source>
        <dbReference type="SAM" id="MobiDB-lite"/>
    </source>
</evidence>
<feature type="compositionally biased region" description="Low complexity" evidence="8">
    <location>
        <begin position="927"/>
        <end position="946"/>
    </location>
</feature>
<feature type="compositionally biased region" description="Low complexity" evidence="8">
    <location>
        <begin position="228"/>
        <end position="237"/>
    </location>
</feature>
<accession>A0ABR1YSN0</accession>
<feature type="compositionally biased region" description="Gly residues" evidence="8">
    <location>
        <begin position="1056"/>
        <end position="1066"/>
    </location>
</feature>
<dbReference type="Gene3D" id="3.40.30.10">
    <property type="entry name" value="Glutaredoxin"/>
    <property type="match status" value="1"/>
</dbReference>
<keyword evidence="5" id="KW-0560">Oxidoreductase</keyword>
<dbReference type="Gene3D" id="3.30.710.10">
    <property type="entry name" value="Potassium Channel Kv1.1, Chain A"/>
    <property type="match status" value="1"/>
</dbReference>
<feature type="compositionally biased region" description="Polar residues" evidence="8">
    <location>
        <begin position="988"/>
        <end position="1006"/>
    </location>
</feature>
<organism evidence="10 11">
    <name type="scientific">Phyllosticta capitalensis</name>
    <dbReference type="NCBI Taxonomy" id="121624"/>
    <lineage>
        <taxon>Eukaryota</taxon>
        <taxon>Fungi</taxon>
        <taxon>Dikarya</taxon>
        <taxon>Ascomycota</taxon>
        <taxon>Pezizomycotina</taxon>
        <taxon>Dothideomycetes</taxon>
        <taxon>Dothideomycetes incertae sedis</taxon>
        <taxon>Botryosphaeriales</taxon>
        <taxon>Phyllostictaceae</taxon>
        <taxon>Phyllosticta</taxon>
    </lineage>
</organism>
<feature type="region of interest" description="Disordered" evidence="8">
    <location>
        <begin position="221"/>
        <end position="259"/>
    </location>
</feature>
<dbReference type="PANTHER" id="PTHR43503">
    <property type="entry name" value="MCG48959-RELATED"/>
    <property type="match status" value="1"/>
</dbReference>
<feature type="compositionally biased region" description="Low complexity" evidence="8">
    <location>
        <begin position="778"/>
        <end position="788"/>
    </location>
</feature>
<dbReference type="Pfam" id="PF10417">
    <property type="entry name" value="1-cysPrx_C"/>
    <property type="match status" value="1"/>
</dbReference>
<comment type="similarity">
    <text evidence="7">Belongs to the peroxiredoxin family. Prx6 subfamily.</text>
</comment>
<feature type="region of interest" description="Disordered" evidence="8">
    <location>
        <begin position="738"/>
        <end position="765"/>
    </location>
</feature>
<feature type="region of interest" description="Disordered" evidence="8">
    <location>
        <begin position="1047"/>
        <end position="1115"/>
    </location>
</feature>
<dbReference type="InterPro" id="IPR036249">
    <property type="entry name" value="Thioredoxin-like_sf"/>
</dbReference>
<dbReference type="InterPro" id="IPR000866">
    <property type="entry name" value="AhpC/TSA"/>
</dbReference>
<feature type="compositionally biased region" description="Gly residues" evidence="8">
    <location>
        <begin position="1097"/>
        <end position="1115"/>
    </location>
</feature>
<dbReference type="Gene3D" id="3.30.1020.10">
    <property type="entry name" value="Antioxidant, Horf6, Chain A, domain2"/>
    <property type="match status" value="1"/>
</dbReference>
<keyword evidence="3" id="KW-0677">Repeat</keyword>
<feature type="compositionally biased region" description="Polar residues" evidence="8">
    <location>
        <begin position="906"/>
        <end position="921"/>
    </location>
</feature>